<evidence type="ECO:0000256" key="4">
    <source>
        <dbReference type="ARBA" id="ARBA00022764"/>
    </source>
</evidence>
<dbReference type="PANTHER" id="PTHR38102:SF1">
    <property type="entry name" value="PERIPLASMIC CHAPERONE SPY"/>
    <property type="match status" value="1"/>
</dbReference>
<evidence type="ECO:0000313" key="8">
    <source>
        <dbReference type="Proteomes" id="UP000295008"/>
    </source>
</evidence>
<dbReference type="InterPro" id="IPR025961">
    <property type="entry name" value="Metal_resist"/>
</dbReference>
<dbReference type="GO" id="GO:0030288">
    <property type="term" value="C:outer membrane-bounded periplasmic space"/>
    <property type="evidence" value="ECO:0007669"/>
    <property type="project" value="TreeGrafter"/>
</dbReference>
<dbReference type="AlphaFoldDB" id="A0A4R1S2E0"/>
<dbReference type="InterPro" id="IPR012899">
    <property type="entry name" value="LTXXQ"/>
</dbReference>
<accession>A0A4R1S2E0</accession>
<dbReference type="GO" id="GO:0051082">
    <property type="term" value="F:unfolded protein binding"/>
    <property type="evidence" value="ECO:0007669"/>
    <property type="project" value="TreeGrafter"/>
</dbReference>
<comment type="caution">
    <text evidence="7">The sequence shown here is derived from an EMBL/GenBank/DDBJ whole genome shotgun (WGS) entry which is preliminary data.</text>
</comment>
<dbReference type="RefSeq" id="WP_132013488.1">
    <property type="nucleotide sequence ID" value="NZ_SLUN01000005.1"/>
</dbReference>
<keyword evidence="8" id="KW-1185">Reference proteome</keyword>
<evidence type="ECO:0000256" key="3">
    <source>
        <dbReference type="ARBA" id="ARBA00022729"/>
    </source>
</evidence>
<organism evidence="7 8">
    <name type="scientific">Hydrogenispora ethanolica</name>
    <dbReference type="NCBI Taxonomy" id="1082276"/>
    <lineage>
        <taxon>Bacteria</taxon>
        <taxon>Bacillati</taxon>
        <taxon>Bacillota</taxon>
        <taxon>Hydrogenispora</taxon>
    </lineage>
</organism>
<protein>
    <submittedName>
        <fullName evidence="7">Spy/CpxP family protein refolding chaperone</fullName>
    </submittedName>
</protein>
<dbReference type="EMBL" id="SLUN01000005">
    <property type="protein sequence ID" value="TCL73346.1"/>
    <property type="molecule type" value="Genomic_DNA"/>
</dbReference>
<evidence type="ECO:0000313" key="7">
    <source>
        <dbReference type="EMBL" id="TCL73346.1"/>
    </source>
</evidence>
<reference evidence="7 8" key="1">
    <citation type="submission" date="2019-03" db="EMBL/GenBank/DDBJ databases">
        <title>Genomic Encyclopedia of Type Strains, Phase IV (KMG-IV): sequencing the most valuable type-strain genomes for metagenomic binning, comparative biology and taxonomic classification.</title>
        <authorList>
            <person name="Goeker M."/>
        </authorList>
    </citation>
    <scope>NUCLEOTIDE SEQUENCE [LARGE SCALE GENOMIC DNA]</scope>
    <source>
        <strain evidence="7 8">LX-B</strain>
    </source>
</reference>
<comment type="similarity">
    <text evidence="2">Belongs to the CpxP/Spy family.</text>
</comment>
<name>A0A4R1S2E0_HYDET</name>
<dbReference type="Pfam" id="PF13801">
    <property type="entry name" value="Metal_resist"/>
    <property type="match status" value="1"/>
</dbReference>
<evidence type="ECO:0000256" key="5">
    <source>
        <dbReference type="SAM" id="MobiDB-lite"/>
    </source>
</evidence>
<dbReference type="CDD" id="cd09916">
    <property type="entry name" value="CpxP_like"/>
    <property type="match status" value="1"/>
</dbReference>
<evidence type="ECO:0000256" key="1">
    <source>
        <dbReference type="ARBA" id="ARBA00004418"/>
    </source>
</evidence>
<feature type="compositionally biased region" description="Gly residues" evidence="5">
    <location>
        <begin position="145"/>
        <end position="160"/>
    </location>
</feature>
<dbReference type="PANTHER" id="PTHR38102">
    <property type="entry name" value="PERIPLASMIC CHAPERONE SPY"/>
    <property type="match status" value="1"/>
</dbReference>
<keyword evidence="3 6" id="KW-0732">Signal</keyword>
<feature type="region of interest" description="Disordered" evidence="5">
    <location>
        <begin position="135"/>
        <end position="161"/>
    </location>
</feature>
<sequence length="169" mass="18651">MKKSLLVLLTVALLIGSLSFAALAAGPGQGNRPAGEYRFTVFKALNLSPEQQEKLLAIRQDFEKATLDLRFDLQRKQLELRKLWAANPLDQNAIETQSKAVAALRVQMVTQSRAMFEKVKSVLTPAQLKQLETRFQDRPGKGRRGPGAGIGGPRRGGMQGFGFLDCPMR</sequence>
<dbReference type="Proteomes" id="UP000295008">
    <property type="component" value="Unassembled WGS sequence"/>
</dbReference>
<dbReference type="InterPro" id="IPR052211">
    <property type="entry name" value="Cpx_auxiliary_protein"/>
</dbReference>
<dbReference type="Gene3D" id="1.20.120.1490">
    <property type="match status" value="1"/>
</dbReference>
<evidence type="ECO:0000256" key="2">
    <source>
        <dbReference type="ARBA" id="ARBA00008441"/>
    </source>
</evidence>
<keyword evidence="4" id="KW-0574">Periplasm</keyword>
<comment type="subcellular location">
    <subcellularLocation>
        <location evidence="1">Periplasm</location>
    </subcellularLocation>
</comment>
<proteinExistence type="inferred from homology"/>
<evidence type="ECO:0000256" key="6">
    <source>
        <dbReference type="SAM" id="SignalP"/>
    </source>
</evidence>
<feature type="signal peptide" evidence="6">
    <location>
        <begin position="1"/>
        <end position="24"/>
    </location>
</feature>
<feature type="chain" id="PRO_5020475870" evidence="6">
    <location>
        <begin position="25"/>
        <end position="169"/>
    </location>
</feature>
<gene>
    <name evidence="7" type="ORF">EDC14_1005210</name>
</gene>